<evidence type="ECO:0000313" key="3">
    <source>
        <dbReference type="EMBL" id="PWA19490.1"/>
    </source>
</evidence>
<feature type="non-terminal residue" evidence="3">
    <location>
        <position position="1"/>
    </location>
</feature>
<keyword evidence="2" id="KW-0472">Membrane</keyword>
<feature type="non-terminal residue" evidence="3">
    <location>
        <position position="552"/>
    </location>
</feature>
<keyword evidence="4" id="KW-1185">Reference proteome</keyword>
<name>A0A315V826_GAMAF</name>
<protein>
    <submittedName>
        <fullName evidence="3">Uncharacterized protein</fullName>
    </submittedName>
</protein>
<feature type="transmembrane region" description="Helical" evidence="2">
    <location>
        <begin position="92"/>
        <end position="109"/>
    </location>
</feature>
<dbReference type="AlphaFoldDB" id="A0A315V826"/>
<organism evidence="3 4">
    <name type="scientific">Gambusia affinis</name>
    <name type="common">Western mosquitofish</name>
    <name type="synonym">Heterandria affinis</name>
    <dbReference type="NCBI Taxonomy" id="33528"/>
    <lineage>
        <taxon>Eukaryota</taxon>
        <taxon>Metazoa</taxon>
        <taxon>Chordata</taxon>
        <taxon>Craniata</taxon>
        <taxon>Vertebrata</taxon>
        <taxon>Euteleostomi</taxon>
        <taxon>Actinopterygii</taxon>
        <taxon>Neopterygii</taxon>
        <taxon>Teleostei</taxon>
        <taxon>Neoteleostei</taxon>
        <taxon>Acanthomorphata</taxon>
        <taxon>Ovalentaria</taxon>
        <taxon>Atherinomorphae</taxon>
        <taxon>Cyprinodontiformes</taxon>
        <taxon>Poeciliidae</taxon>
        <taxon>Poeciliinae</taxon>
        <taxon>Gambusia</taxon>
    </lineage>
</organism>
<feature type="region of interest" description="Disordered" evidence="1">
    <location>
        <begin position="1"/>
        <end position="84"/>
    </location>
</feature>
<dbReference type="Pfam" id="PF17818">
    <property type="entry name" value="KCT2"/>
    <property type="match status" value="1"/>
</dbReference>
<dbReference type="STRING" id="33528.ENSGAFP00000015414"/>
<keyword evidence="2" id="KW-0812">Transmembrane</keyword>
<dbReference type="GO" id="GO:0005768">
    <property type="term" value="C:endosome"/>
    <property type="evidence" value="ECO:0007669"/>
    <property type="project" value="TreeGrafter"/>
</dbReference>
<reference evidence="3 4" key="1">
    <citation type="journal article" date="2018" name="G3 (Bethesda)">
        <title>A High-Quality Reference Genome for the Invasive Mosquitofish Gambusia affinis Using a Chicago Library.</title>
        <authorList>
            <person name="Hoffberg S.L."/>
            <person name="Troendle N.J."/>
            <person name="Glenn T.C."/>
            <person name="Mahmud O."/>
            <person name="Louha S."/>
            <person name="Chalopin D."/>
            <person name="Bennetzen J.L."/>
            <person name="Mauricio R."/>
        </authorList>
    </citation>
    <scope>NUCLEOTIDE SEQUENCE [LARGE SCALE GENOMIC DNA]</scope>
    <source>
        <strain evidence="3">NE01/NJP1002.9</strain>
        <tissue evidence="3">Muscle</tissue>
    </source>
</reference>
<sequence length="552" mass="60338">ATTPVKNKLAGDLDKPATTPVKNKLAGDLDKAATTPVKNKLAGDLDKAATTPVKNKLAGDLDKDGNAAETQGKQPSGSQSDKTAMEDENSHFFAYFVTGVVLVVVFYIAKHNKRKIIAFALEGKNSRSTRRPKYSNYQKVEQHVLVKEKIFCCFLEAMFVLRLILDELPPEPGVRPDDRPTALQQPVGLPQAVPAVLHEIGQAEGGGAAHPGVAVHQCAAVALRGALYFIRHLVKVVSERGLRGVGHRDVDVLHSGRRSSIVLGFCGVYDAVTWEQSFAALLLLRKRCSVTRHKPERLAVPDINDEKENGQMSAAVDFHLKCANTERRHVRTAQSRSFKGASVLINTFVSSSLSKASCSTLSCSTTPPPPTELPSPPSVRSCCWHSHICLFQLGGHEEDAEPRLTVKGWRHGPSSDLLYVVKADKLRQHSGVVRAGLVPRAADMAPDRTLGGSNDRAVPETCDVMRLRRKTFSTKVSNSEILKRAWKEGFQARGRATLKTKQLEEKQQQQLLLLRSNSTNGALPLPHLSADAFQMTRVSRATSAKRSDKQAD</sequence>
<dbReference type="PANTHER" id="PTHR23211:SF0">
    <property type="entry name" value="TRANS-GOLGI NETWORK INTEGRAL MEMBRANE PROTEIN 2"/>
    <property type="match status" value="1"/>
</dbReference>
<dbReference type="Proteomes" id="UP000250572">
    <property type="component" value="Unassembled WGS sequence"/>
</dbReference>
<proteinExistence type="predicted"/>
<gene>
    <name evidence="3" type="ORF">CCH79_00006888</name>
</gene>
<dbReference type="GO" id="GO:0030140">
    <property type="term" value="C:trans-Golgi network transport vesicle"/>
    <property type="evidence" value="ECO:0007669"/>
    <property type="project" value="TreeGrafter"/>
</dbReference>
<dbReference type="PANTHER" id="PTHR23211">
    <property type="entry name" value="TRANS-GOLGI NETWORK INTEGRAL MEMBRANE PROTEIN TGN38"/>
    <property type="match status" value="1"/>
</dbReference>
<feature type="compositionally biased region" description="Polar residues" evidence="1">
    <location>
        <begin position="68"/>
        <end position="82"/>
    </location>
</feature>
<accession>A0A315V826</accession>
<keyword evidence="2" id="KW-1133">Transmembrane helix</keyword>
<feature type="compositionally biased region" description="Basic and acidic residues" evidence="1">
    <location>
        <begin position="57"/>
        <end position="66"/>
    </location>
</feature>
<evidence type="ECO:0000256" key="2">
    <source>
        <dbReference type="SAM" id="Phobius"/>
    </source>
</evidence>
<evidence type="ECO:0000313" key="4">
    <source>
        <dbReference type="Proteomes" id="UP000250572"/>
    </source>
</evidence>
<dbReference type="EMBL" id="NHOQ01002094">
    <property type="protein sequence ID" value="PWA19490.1"/>
    <property type="molecule type" value="Genomic_DNA"/>
</dbReference>
<comment type="caution">
    <text evidence="3">The sequence shown here is derived from an EMBL/GenBank/DDBJ whole genome shotgun (WGS) entry which is preliminary data.</text>
</comment>
<evidence type="ECO:0000256" key="1">
    <source>
        <dbReference type="SAM" id="MobiDB-lite"/>
    </source>
</evidence>
<dbReference type="GO" id="GO:0005802">
    <property type="term" value="C:trans-Golgi network"/>
    <property type="evidence" value="ECO:0007669"/>
    <property type="project" value="TreeGrafter"/>
</dbReference>